<dbReference type="EMBL" id="DTGR01000170">
    <property type="protein sequence ID" value="HHS30156.1"/>
    <property type="molecule type" value="Genomic_DNA"/>
</dbReference>
<dbReference type="Pfam" id="PF13441">
    <property type="entry name" value="Gly-zipper_YMGG"/>
    <property type="match status" value="1"/>
</dbReference>
<dbReference type="InterPro" id="IPR027367">
    <property type="entry name" value="Gly-zipper_YMGG"/>
</dbReference>
<comment type="caution">
    <text evidence="3">The sequence shown here is derived from an EMBL/GenBank/DDBJ whole genome shotgun (WGS) entry which is preliminary data.</text>
</comment>
<dbReference type="PROSITE" id="PS51257">
    <property type="entry name" value="PROKAR_LIPOPROTEIN"/>
    <property type="match status" value="1"/>
</dbReference>
<feature type="domain" description="YMGG-like Gly-zipper" evidence="2">
    <location>
        <begin position="26"/>
        <end position="66"/>
    </location>
</feature>
<name>A0A7V6DQI5_9BACT</name>
<feature type="signal peptide" evidence="1">
    <location>
        <begin position="1"/>
        <end position="19"/>
    </location>
</feature>
<feature type="chain" id="PRO_5030734945" description="YMGG-like Gly-zipper domain-containing protein" evidence="1">
    <location>
        <begin position="20"/>
        <end position="79"/>
    </location>
</feature>
<protein>
    <recommendedName>
        <fullName evidence="2">YMGG-like Gly-zipper domain-containing protein</fullName>
    </recommendedName>
</protein>
<evidence type="ECO:0000256" key="1">
    <source>
        <dbReference type="SAM" id="SignalP"/>
    </source>
</evidence>
<evidence type="ECO:0000259" key="2">
    <source>
        <dbReference type="Pfam" id="PF13441"/>
    </source>
</evidence>
<accession>A0A7V6DQI5</accession>
<proteinExistence type="predicted"/>
<dbReference type="AlphaFoldDB" id="A0A7V6DQI5"/>
<evidence type="ECO:0000313" key="3">
    <source>
        <dbReference type="EMBL" id="HHS30156.1"/>
    </source>
</evidence>
<organism evidence="3">
    <name type="scientific">Desulfobacca acetoxidans</name>
    <dbReference type="NCBI Taxonomy" id="60893"/>
    <lineage>
        <taxon>Bacteria</taxon>
        <taxon>Pseudomonadati</taxon>
        <taxon>Thermodesulfobacteriota</taxon>
        <taxon>Desulfobaccia</taxon>
        <taxon>Desulfobaccales</taxon>
        <taxon>Desulfobaccaceae</taxon>
        <taxon>Desulfobacca</taxon>
    </lineage>
</organism>
<reference evidence="3" key="1">
    <citation type="journal article" date="2020" name="mSystems">
        <title>Genome- and Community-Level Interaction Insights into Carbon Utilization and Element Cycling Functions of Hydrothermarchaeota in Hydrothermal Sediment.</title>
        <authorList>
            <person name="Zhou Z."/>
            <person name="Liu Y."/>
            <person name="Xu W."/>
            <person name="Pan J."/>
            <person name="Luo Z.H."/>
            <person name="Li M."/>
        </authorList>
    </citation>
    <scope>NUCLEOTIDE SEQUENCE [LARGE SCALE GENOMIC DNA]</scope>
    <source>
        <strain evidence="3">SpSt-767</strain>
    </source>
</reference>
<gene>
    <name evidence="3" type="ORF">ENV52_10700</name>
</gene>
<sequence>MKKILIFVVAATLLVSSCAGMTSTEQRTLSGGAIGAGGGALVGWAAGNPAVGAAVGGGAGALAGFVYDQFEKSRSHEQQ</sequence>
<keyword evidence="1" id="KW-0732">Signal</keyword>